<reference evidence="2" key="1">
    <citation type="submission" date="2014-06" db="EMBL/GenBank/DDBJ databases">
        <authorList>
            <person name="Berkman P.J."/>
        </authorList>
    </citation>
    <scope>NUCLEOTIDE SEQUENCE [LARGE SCALE GENOMIC DNA]</scope>
</reference>
<protein>
    <submittedName>
        <fullName evidence="1">Uncharacterized protein</fullName>
    </submittedName>
</protein>
<evidence type="ECO:0000313" key="2">
    <source>
        <dbReference type="Proteomes" id="UP000242770"/>
    </source>
</evidence>
<dbReference type="Proteomes" id="UP000242770">
    <property type="component" value="Unassembled WGS sequence"/>
</dbReference>
<dbReference type="EMBL" id="CCFA01001633">
    <property type="protein sequence ID" value="CDR99860.1"/>
    <property type="molecule type" value="Genomic_DNA"/>
</dbReference>
<sequence>MSINNWSVPTLDEVLALPWFSDMYRYEWQDISANATQAWECNGFCIWADILWYNNLAQGLQEYPHANSAPLVPPSASGIKSNYMVRPSWPSTYLPFSHASGLVLHMQWNSI</sequence>
<keyword evidence="2" id="KW-1185">Reference proteome</keyword>
<proteinExistence type="predicted"/>
<evidence type="ECO:0000313" key="1">
    <source>
        <dbReference type="EMBL" id="CDR99860.1"/>
    </source>
</evidence>
<gene>
    <name evidence="1" type="primary">SSCI30180.1</name>
</gene>
<name>A0A0F7RTX2_9BASI</name>
<organism evidence="1 2">
    <name type="scientific">Sporisorium scitamineum</name>
    <dbReference type="NCBI Taxonomy" id="49012"/>
    <lineage>
        <taxon>Eukaryota</taxon>
        <taxon>Fungi</taxon>
        <taxon>Dikarya</taxon>
        <taxon>Basidiomycota</taxon>
        <taxon>Ustilaginomycotina</taxon>
        <taxon>Ustilaginomycetes</taxon>
        <taxon>Ustilaginales</taxon>
        <taxon>Ustilaginaceae</taxon>
        <taxon>Sporisorium</taxon>
    </lineage>
</organism>
<accession>A0A0F7RTX2</accession>
<dbReference type="AlphaFoldDB" id="A0A0F7RTX2"/>